<comment type="similarity">
    <text evidence="6">Belongs to the TVP38/TMEM64 family.</text>
</comment>
<feature type="transmembrane region" description="Helical" evidence="6">
    <location>
        <begin position="88"/>
        <end position="105"/>
    </location>
</feature>
<gene>
    <name evidence="8" type="ORF">NVS47_14075</name>
</gene>
<accession>A0ABT1YAF1</accession>
<dbReference type="Proteomes" id="UP001524944">
    <property type="component" value="Unassembled WGS sequence"/>
</dbReference>
<dbReference type="PANTHER" id="PTHR12677">
    <property type="entry name" value="GOLGI APPARATUS MEMBRANE PROTEIN TVP38-RELATED"/>
    <property type="match status" value="1"/>
</dbReference>
<evidence type="ECO:0000256" key="6">
    <source>
        <dbReference type="RuleBase" id="RU366058"/>
    </source>
</evidence>
<evidence type="ECO:0000256" key="5">
    <source>
        <dbReference type="ARBA" id="ARBA00023136"/>
    </source>
</evidence>
<keyword evidence="3 6" id="KW-0812">Transmembrane</keyword>
<keyword evidence="9" id="KW-1185">Reference proteome</keyword>
<evidence type="ECO:0000259" key="7">
    <source>
        <dbReference type="Pfam" id="PF09335"/>
    </source>
</evidence>
<comment type="caution">
    <text evidence="6">Lacks conserved residue(s) required for the propagation of feature annotation.</text>
</comment>
<dbReference type="InterPro" id="IPR015414">
    <property type="entry name" value="TMEM64"/>
</dbReference>
<keyword evidence="4 6" id="KW-1133">Transmembrane helix</keyword>
<dbReference type="InterPro" id="IPR032816">
    <property type="entry name" value="VTT_dom"/>
</dbReference>
<comment type="subcellular location">
    <subcellularLocation>
        <location evidence="1 6">Cell membrane</location>
        <topology evidence="1 6">Multi-pass membrane protein</topology>
    </subcellularLocation>
</comment>
<evidence type="ECO:0000313" key="9">
    <source>
        <dbReference type="Proteomes" id="UP001524944"/>
    </source>
</evidence>
<proteinExistence type="inferred from homology"/>
<comment type="caution">
    <text evidence="8">The sequence shown here is derived from an EMBL/GenBank/DDBJ whole genome shotgun (WGS) entry which is preliminary data.</text>
</comment>
<dbReference type="RefSeq" id="WP_089610844.1">
    <property type="nucleotide sequence ID" value="NZ_CP022121.1"/>
</dbReference>
<keyword evidence="5 6" id="KW-0472">Membrane</keyword>
<dbReference type="PANTHER" id="PTHR12677:SF49">
    <property type="entry name" value="TVP38_TMEM64 FAMILY MEMBRANE PROTEIN"/>
    <property type="match status" value="1"/>
</dbReference>
<feature type="domain" description="VTT" evidence="7">
    <location>
        <begin position="76"/>
        <end position="184"/>
    </location>
</feature>
<keyword evidence="2 6" id="KW-1003">Cell membrane</keyword>
<dbReference type="Pfam" id="PF09335">
    <property type="entry name" value="VTT_dom"/>
    <property type="match status" value="1"/>
</dbReference>
<evidence type="ECO:0000256" key="3">
    <source>
        <dbReference type="ARBA" id="ARBA00022692"/>
    </source>
</evidence>
<organism evidence="8 9">
    <name type="scientific">Dehalobacterium formicoaceticum</name>
    <dbReference type="NCBI Taxonomy" id="51515"/>
    <lineage>
        <taxon>Bacteria</taxon>
        <taxon>Bacillati</taxon>
        <taxon>Bacillota</taxon>
        <taxon>Clostridia</taxon>
        <taxon>Eubacteriales</taxon>
        <taxon>Peptococcaceae</taxon>
        <taxon>Dehalobacterium</taxon>
    </lineage>
</organism>
<feature type="transmembrane region" description="Helical" evidence="6">
    <location>
        <begin position="63"/>
        <end position="82"/>
    </location>
</feature>
<evidence type="ECO:0000313" key="8">
    <source>
        <dbReference type="EMBL" id="MCR6546626.1"/>
    </source>
</evidence>
<protein>
    <recommendedName>
        <fullName evidence="6">TVP38/TMEM64 family membrane protein</fullName>
    </recommendedName>
</protein>
<evidence type="ECO:0000256" key="1">
    <source>
        <dbReference type="ARBA" id="ARBA00004651"/>
    </source>
</evidence>
<feature type="transmembrane region" description="Helical" evidence="6">
    <location>
        <begin position="41"/>
        <end position="58"/>
    </location>
</feature>
<reference evidence="8 9" key="1">
    <citation type="submission" date="2022-08" db="EMBL/GenBank/DDBJ databases">
        <title>Proteogenomics of the novel Dehalobacterium formicoaceticum strain EZ94 highlights a key role of methyltransferases during anaerobic dichloromethane degradation.</title>
        <authorList>
            <person name="Wasmund K."/>
        </authorList>
    </citation>
    <scope>NUCLEOTIDE SEQUENCE [LARGE SCALE GENOMIC DNA]</scope>
    <source>
        <strain evidence="8 9">EZ94</strain>
    </source>
</reference>
<evidence type="ECO:0000256" key="2">
    <source>
        <dbReference type="ARBA" id="ARBA00022475"/>
    </source>
</evidence>
<name>A0ABT1YAF1_9FIRM</name>
<sequence>MSKNLTKRTINAFSVLSLAVCIAFFVYAYNRHLFTSLEALQAYIAGFGAIGALVFIAFQAVQVVVPILPGGLGCLGGVLLFGPWTGLLYNYIGICIGSITAFCIARNCGKPILYSIFNEKTIAKYETWTGNASQFAKWFAIAIFLPVAPDDFLCYLAGTTQMSWKNFVAVILLGKPANIALYTLGLNTVFHQIVSLMH</sequence>
<feature type="transmembrane region" description="Helical" evidence="6">
    <location>
        <begin position="12"/>
        <end position="29"/>
    </location>
</feature>
<dbReference type="EMBL" id="JANPWE010000009">
    <property type="protein sequence ID" value="MCR6546626.1"/>
    <property type="molecule type" value="Genomic_DNA"/>
</dbReference>
<evidence type="ECO:0000256" key="4">
    <source>
        <dbReference type="ARBA" id="ARBA00022989"/>
    </source>
</evidence>